<reference evidence="2" key="1">
    <citation type="submission" date="2020-05" db="EMBL/GenBank/DDBJ databases">
        <authorList>
            <person name="Chiriac C."/>
            <person name="Salcher M."/>
            <person name="Ghai R."/>
            <person name="Kavagutti S V."/>
        </authorList>
    </citation>
    <scope>NUCLEOTIDE SEQUENCE</scope>
</reference>
<evidence type="ECO:0000313" key="2">
    <source>
        <dbReference type="EMBL" id="CAB4180052.1"/>
    </source>
</evidence>
<dbReference type="EMBL" id="LR797201">
    <property type="protein sequence ID" value="CAB4194146.1"/>
    <property type="molecule type" value="Genomic_DNA"/>
</dbReference>
<organism evidence="2">
    <name type="scientific">uncultured Caudovirales phage</name>
    <dbReference type="NCBI Taxonomy" id="2100421"/>
    <lineage>
        <taxon>Viruses</taxon>
        <taxon>Duplodnaviria</taxon>
        <taxon>Heunggongvirae</taxon>
        <taxon>Uroviricota</taxon>
        <taxon>Caudoviricetes</taxon>
        <taxon>Peduoviridae</taxon>
        <taxon>Maltschvirus</taxon>
        <taxon>Maltschvirus maltsch</taxon>
    </lineage>
</organism>
<accession>A0A6J5Q987</accession>
<gene>
    <name evidence="2" type="ORF">UFOVP1042_1</name>
    <name evidence="3" type="ORF">UFOVP1262_23</name>
    <name evidence="1" type="ORF">UFOVP863_23</name>
</gene>
<sequence length="146" mass="16752">MRKSSMDLTRAVRYKSLASACARLLATAMLAIGAGLFIYASPITEAADAAEVKEFNIKEYIQSHLTLVTYQCLDELATHESNWNFKAVNGSHYGFMQGRSEWLRTANEEQQYDWSSRYVANRYGVTEYDEPDFCAALNHWKLHSWH</sequence>
<name>A0A6J5Q987_9CAUD</name>
<dbReference type="EMBL" id="LR796999">
    <property type="protein sequence ID" value="CAB4180052.1"/>
    <property type="molecule type" value="Genomic_DNA"/>
</dbReference>
<dbReference type="EMBL" id="LR796801">
    <property type="protein sequence ID" value="CAB4167538.1"/>
    <property type="molecule type" value="Genomic_DNA"/>
</dbReference>
<evidence type="ECO:0000313" key="1">
    <source>
        <dbReference type="EMBL" id="CAB4167538.1"/>
    </source>
</evidence>
<proteinExistence type="predicted"/>
<evidence type="ECO:0000313" key="3">
    <source>
        <dbReference type="EMBL" id="CAB4194146.1"/>
    </source>
</evidence>
<protein>
    <submittedName>
        <fullName evidence="2">Uncharacterized protein</fullName>
    </submittedName>
</protein>